<dbReference type="Proteomes" id="UP001295684">
    <property type="component" value="Unassembled WGS sequence"/>
</dbReference>
<dbReference type="AlphaFoldDB" id="A0AAD1Y865"/>
<keyword evidence="2" id="KW-1185">Reference proteome</keyword>
<comment type="caution">
    <text evidence="1">The sequence shown here is derived from an EMBL/GenBank/DDBJ whole genome shotgun (WGS) entry which is preliminary data.</text>
</comment>
<accession>A0AAD1Y865</accession>
<proteinExistence type="predicted"/>
<sequence length="136" mass="15727">MNSQASNKASMVPEDIWDCPDQIDEEECAPQMPHFTKQFENTLKDNKGSSNKADFERVLENTNTSKIIYLRPSDELVPTGFQKQSVTCRVRKTLRDYKCKTYNVKKSSKWRGINLADSEKKLRQIPSDQILKILLN</sequence>
<gene>
    <name evidence="1" type="ORF">ECRASSUSDP1_LOCUS26241</name>
</gene>
<protein>
    <submittedName>
        <fullName evidence="1">Uncharacterized protein</fullName>
    </submittedName>
</protein>
<reference evidence="1" key="1">
    <citation type="submission" date="2023-07" db="EMBL/GenBank/DDBJ databases">
        <authorList>
            <consortium name="AG Swart"/>
            <person name="Singh M."/>
            <person name="Singh A."/>
            <person name="Seah K."/>
            <person name="Emmerich C."/>
        </authorList>
    </citation>
    <scope>NUCLEOTIDE SEQUENCE</scope>
    <source>
        <strain evidence="1">DP1</strain>
    </source>
</reference>
<name>A0AAD1Y865_EUPCR</name>
<evidence type="ECO:0000313" key="1">
    <source>
        <dbReference type="EMBL" id="CAI2384707.1"/>
    </source>
</evidence>
<evidence type="ECO:0000313" key="2">
    <source>
        <dbReference type="Proteomes" id="UP001295684"/>
    </source>
</evidence>
<organism evidence="1 2">
    <name type="scientific">Euplotes crassus</name>
    <dbReference type="NCBI Taxonomy" id="5936"/>
    <lineage>
        <taxon>Eukaryota</taxon>
        <taxon>Sar</taxon>
        <taxon>Alveolata</taxon>
        <taxon>Ciliophora</taxon>
        <taxon>Intramacronucleata</taxon>
        <taxon>Spirotrichea</taxon>
        <taxon>Hypotrichia</taxon>
        <taxon>Euplotida</taxon>
        <taxon>Euplotidae</taxon>
        <taxon>Moneuplotes</taxon>
    </lineage>
</organism>
<dbReference type="EMBL" id="CAMPGE010027050">
    <property type="protein sequence ID" value="CAI2384707.1"/>
    <property type="molecule type" value="Genomic_DNA"/>
</dbReference>